<evidence type="ECO:0000313" key="3">
    <source>
        <dbReference type="Proteomes" id="UP001596152"/>
    </source>
</evidence>
<dbReference type="PANTHER" id="PTHR45947:SF3">
    <property type="entry name" value="SULFOQUINOVOSYL TRANSFERASE SQD2"/>
    <property type="match status" value="1"/>
</dbReference>
<dbReference type="Proteomes" id="UP001596152">
    <property type="component" value="Unassembled WGS sequence"/>
</dbReference>
<dbReference type="Gene3D" id="3.40.50.2000">
    <property type="entry name" value="Glycogen Phosphorylase B"/>
    <property type="match status" value="2"/>
</dbReference>
<dbReference type="InterPro" id="IPR028098">
    <property type="entry name" value="Glyco_trans_4-like_N"/>
</dbReference>
<reference evidence="3" key="1">
    <citation type="journal article" date="2019" name="Int. J. Syst. Evol. Microbiol.">
        <title>The Global Catalogue of Microorganisms (GCM) 10K type strain sequencing project: providing services to taxonomists for standard genome sequencing and annotation.</title>
        <authorList>
            <consortium name="The Broad Institute Genomics Platform"/>
            <consortium name="The Broad Institute Genome Sequencing Center for Infectious Disease"/>
            <person name="Wu L."/>
            <person name="Ma J."/>
        </authorList>
    </citation>
    <scope>NUCLEOTIDE SEQUENCE [LARGE SCALE GENOMIC DNA]</scope>
    <source>
        <strain evidence="3">JCM 12125</strain>
    </source>
</reference>
<dbReference type="NCBIfam" id="NF007640">
    <property type="entry name" value="PRK10307.1"/>
    <property type="match status" value="1"/>
</dbReference>
<comment type="caution">
    <text evidence="2">The sequence shown here is derived from an EMBL/GenBank/DDBJ whole genome shotgun (WGS) entry which is preliminary data.</text>
</comment>
<gene>
    <name evidence="2" type="ORF">ACFPIE_17265</name>
</gene>
<organism evidence="2 3">
    <name type="scientific">Brevundimonas staleyi</name>
    <dbReference type="NCBI Taxonomy" id="74326"/>
    <lineage>
        <taxon>Bacteria</taxon>
        <taxon>Pseudomonadati</taxon>
        <taxon>Pseudomonadota</taxon>
        <taxon>Alphaproteobacteria</taxon>
        <taxon>Caulobacterales</taxon>
        <taxon>Caulobacteraceae</taxon>
        <taxon>Brevundimonas</taxon>
    </lineage>
</organism>
<name>A0ABW0FVS4_9CAUL</name>
<accession>A0ABW0FVS4</accession>
<sequence length="423" mass="44870">MDEPRANAEPGRPVRKRVLIVALNYAPELVGCAKYTTELAEELAARGHAVEVVTGPPYYPSWSVSEGYSGARWSNSELNGVMVHRAPLYVPSRPTGLRRVVHLASFGAAAMPTAVWVARRFKPDLVFAVAPTLAATAAALAAAKVSGAKSWLHVQDFEVDAAFDLGVLNNGAARKVALGFEKSLLKRFDHVSSISPAMVERLAAKGVDAARTSEFRNWVDVDAVQVFASSNTRYRQELGIPEDRIVALYSGNMAGKQGLEALGQVAAHLRAAKANVSLLLCGDGPARAELERTCQGMDTVHFLPLQPMDRLPELLGTADIHLLPQRPEAADLVLPSKLTGMLASGRPVVAMAAAGTGLDHEVSGCGLAVAPTAEAMTAAVLELATNAAMRRTLGAAGRLRAEERWRKSAIIDGFEAGADDGVT</sequence>
<dbReference type="EMBL" id="JBHSLF010000052">
    <property type="protein sequence ID" value="MFC5345667.1"/>
    <property type="molecule type" value="Genomic_DNA"/>
</dbReference>
<proteinExistence type="predicted"/>
<evidence type="ECO:0000313" key="2">
    <source>
        <dbReference type="EMBL" id="MFC5345667.1"/>
    </source>
</evidence>
<dbReference type="Pfam" id="PF13692">
    <property type="entry name" value="Glyco_trans_1_4"/>
    <property type="match status" value="1"/>
</dbReference>
<dbReference type="Pfam" id="PF13579">
    <property type="entry name" value="Glyco_trans_4_4"/>
    <property type="match status" value="1"/>
</dbReference>
<keyword evidence="3" id="KW-1185">Reference proteome</keyword>
<dbReference type="PANTHER" id="PTHR45947">
    <property type="entry name" value="SULFOQUINOVOSYL TRANSFERASE SQD2"/>
    <property type="match status" value="1"/>
</dbReference>
<evidence type="ECO:0000259" key="1">
    <source>
        <dbReference type="Pfam" id="PF13579"/>
    </source>
</evidence>
<dbReference type="CDD" id="cd03794">
    <property type="entry name" value="GT4_WbuB-like"/>
    <property type="match status" value="1"/>
</dbReference>
<feature type="domain" description="Glycosyltransferase subfamily 4-like N-terminal" evidence="1">
    <location>
        <begin position="31"/>
        <end position="218"/>
    </location>
</feature>
<protein>
    <submittedName>
        <fullName evidence="2">WcaI family glycosyltransferase</fullName>
    </submittedName>
</protein>
<dbReference type="RefSeq" id="WP_374038218.1">
    <property type="nucleotide sequence ID" value="NZ_CP169082.1"/>
</dbReference>
<dbReference type="InterPro" id="IPR050194">
    <property type="entry name" value="Glycosyltransferase_grp1"/>
</dbReference>
<dbReference type="SUPFAM" id="SSF53756">
    <property type="entry name" value="UDP-Glycosyltransferase/glycogen phosphorylase"/>
    <property type="match status" value="1"/>
</dbReference>